<protein>
    <recommendedName>
        <fullName evidence="1">Glutaredoxin domain-containing protein</fullName>
    </recommendedName>
</protein>
<dbReference type="Gene3D" id="3.40.30.10">
    <property type="entry name" value="Glutaredoxin"/>
    <property type="match status" value="1"/>
</dbReference>
<name>A0A5R9Q0R8_9GAMM</name>
<evidence type="ECO:0000313" key="3">
    <source>
        <dbReference type="Proteomes" id="UP000309186"/>
    </source>
</evidence>
<dbReference type="PROSITE" id="PS51354">
    <property type="entry name" value="GLUTAREDOXIN_2"/>
    <property type="match status" value="1"/>
</dbReference>
<dbReference type="RefSeq" id="WP_138481786.1">
    <property type="nucleotide sequence ID" value="NZ_PPSW01000017.1"/>
</dbReference>
<evidence type="ECO:0000313" key="2">
    <source>
        <dbReference type="EMBL" id="TLX46748.1"/>
    </source>
</evidence>
<dbReference type="AlphaFoldDB" id="A0A5R9Q0R8"/>
<dbReference type="Pfam" id="PF00462">
    <property type="entry name" value="Glutaredoxin"/>
    <property type="match status" value="1"/>
</dbReference>
<accession>A0A5R9Q0R8</accession>
<organism evidence="2 3">
    <name type="scientific">Pseudoalteromonas phenolica</name>
    <dbReference type="NCBI Taxonomy" id="161398"/>
    <lineage>
        <taxon>Bacteria</taxon>
        <taxon>Pseudomonadati</taxon>
        <taxon>Pseudomonadota</taxon>
        <taxon>Gammaproteobacteria</taxon>
        <taxon>Alteromonadales</taxon>
        <taxon>Pseudoalteromonadaceae</taxon>
        <taxon>Pseudoalteromonas</taxon>
    </lineage>
</organism>
<dbReference type="OrthoDB" id="9795531at2"/>
<feature type="domain" description="Glutaredoxin" evidence="1">
    <location>
        <begin position="56"/>
        <end position="113"/>
    </location>
</feature>
<dbReference type="InterPro" id="IPR002109">
    <property type="entry name" value="Glutaredoxin"/>
</dbReference>
<evidence type="ECO:0000259" key="1">
    <source>
        <dbReference type="Pfam" id="PF00462"/>
    </source>
</evidence>
<dbReference type="CDD" id="cd02976">
    <property type="entry name" value="NrdH"/>
    <property type="match status" value="1"/>
</dbReference>
<comment type="caution">
    <text evidence="2">The sequence shown here is derived from an EMBL/GenBank/DDBJ whole genome shotgun (WGS) entry which is preliminary data.</text>
</comment>
<proteinExistence type="predicted"/>
<reference evidence="2 3" key="1">
    <citation type="submission" date="2018-01" db="EMBL/GenBank/DDBJ databases">
        <title>Co-occurrence of chitin degradation, pigmentation and bioactivity in marine Pseudoalteromonas.</title>
        <authorList>
            <person name="Paulsen S."/>
            <person name="Gram L."/>
            <person name="Machado H."/>
        </authorList>
    </citation>
    <scope>NUCLEOTIDE SEQUENCE [LARGE SCALE GENOMIC DNA]</scope>
    <source>
        <strain evidence="2 3">S3663</strain>
    </source>
</reference>
<dbReference type="InterPro" id="IPR036249">
    <property type="entry name" value="Thioredoxin-like_sf"/>
</dbReference>
<dbReference type="SUPFAM" id="SSF52833">
    <property type="entry name" value="Thioredoxin-like"/>
    <property type="match status" value="1"/>
</dbReference>
<dbReference type="EMBL" id="PPSW01000017">
    <property type="protein sequence ID" value="TLX46748.1"/>
    <property type="molecule type" value="Genomic_DNA"/>
</dbReference>
<sequence>MFKSSNLVIKSIKSITILILIALLGWFGGSFASSYLNKQDSVIKGDYSALLDKSPVLYVATGCPACKKAKEYIDNNNLNVEIRNISSNPKWLEQLNSLEINTVPTLLFKEKLIIGFSEYNYQSLDIKS</sequence>
<gene>
    <name evidence="2" type="ORF">C1E24_12125</name>
</gene>
<dbReference type="Proteomes" id="UP000309186">
    <property type="component" value="Unassembled WGS sequence"/>
</dbReference>